<reference evidence="5 6" key="1">
    <citation type="submission" date="2020-10" db="EMBL/GenBank/DDBJ databases">
        <title>The genome sequence of Chitinilyticum litopenaei 4Y14.</title>
        <authorList>
            <person name="Liu Y."/>
        </authorList>
    </citation>
    <scope>NUCLEOTIDE SEQUENCE [LARGE SCALE GENOMIC DNA]</scope>
    <source>
        <strain evidence="5 6">4Y14</strain>
    </source>
</reference>
<comment type="caution">
    <text evidence="5">The sequence shown here is derived from an EMBL/GenBank/DDBJ whole genome shotgun (WGS) entry which is preliminary data.</text>
</comment>
<keyword evidence="2" id="KW-0328">Glycosyltransferase</keyword>
<dbReference type="InterPro" id="IPR050834">
    <property type="entry name" value="Glycosyltransf_2"/>
</dbReference>
<organism evidence="5 6">
    <name type="scientific">Chitinilyticum piscinae</name>
    <dbReference type="NCBI Taxonomy" id="2866724"/>
    <lineage>
        <taxon>Bacteria</taxon>
        <taxon>Pseudomonadati</taxon>
        <taxon>Pseudomonadota</taxon>
        <taxon>Betaproteobacteria</taxon>
        <taxon>Neisseriales</taxon>
        <taxon>Chitinibacteraceae</taxon>
        <taxon>Chitinilyticum</taxon>
    </lineage>
</organism>
<accession>A0A8J7FQX4</accession>
<dbReference type="SUPFAM" id="SSF53448">
    <property type="entry name" value="Nucleotide-diphospho-sugar transferases"/>
    <property type="match status" value="1"/>
</dbReference>
<feature type="domain" description="Glycosyltransferase 2-like" evidence="4">
    <location>
        <begin position="7"/>
        <end position="134"/>
    </location>
</feature>
<dbReference type="GO" id="GO:0016757">
    <property type="term" value="F:glycosyltransferase activity"/>
    <property type="evidence" value="ECO:0007669"/>
    <property type="project" value="UniProtKB-KW"/>
</dbReference>
<name>A0A8J7FQX4_9NEIS</name>
<dbReference type="EMBL" id="JADFUA010000003">
    <property type="protein sequence ID" value="MBE9609111.1"/>
    <property type="molecule type" value="Genomic_DNA"/>
</dbReference>
<dbReference type="InterPro" id="IPR001173">
    <property type="entry name" value="Glyco_trans_2-like"/>
</dbReference>
<dbReference type="AlphaFoldDB" id="A0A8J7FQX4"/>
<sequence length="338" mass="38044">MSCPLVSFVLPCYNAAGYLQETLDSIVRQSYTRWECVAIDDGSTDATLAILQTAARRDPRFRVISRDNRGLIATLNEGIAAAEGEWIARIDADDLCTDDRLERQLMRVQETAADVCGAWVHFFGDRDGEWHLPTSDAGIRAMLLFNSALAHPTVLARRELLLAHPYAADARHAEDYALWCALARAGARFTTVPRVLLHYRTHAGQITQSKRDELRETAMRVRLGYAQWALPVPLQALADRFAELAEPGRLLSTGEFREFMGILRQLAVLMDGARSVLGEVWLDALQRTQGLHAGMLPEVMLYHASMPIPMAEMGKWRKLLLRMGMSDWLWQTLKQVRA</sequence>
<evidence type="ECO:0000256" key="1">
    <source>
        <dbReference type="ARBA" id="ARBA00006739"/>
    </source>
</evidence>
<dbReference type="Pfam" id="PF00535">
    <property type="entry name" value="Glycos_transf_2"/>
    <property type="match status" value="1"/>
</dbReference>
<gene>
    <name evidence="5" type="ORF">INR99_07105</name>
</gene>
<protein>
    <submittedName>
        <fullName evidence="5">Glycosyltransferase</fullName>
    </submittedName>
</protein>
<keyword evidence="6" id="KW-1185">Reference proteome</keyword>
<evidence type="ECO:0000313" key="6">
    <source>
        <dbReference type="Proteomes" id="UP000604481"/>
    </source>
</evidence>
<dbReference type="PANTHER" id="PTHR43685">
    <property type="entry name" value="GLYCOSYLTRANSFERASE"/>
    <property type="match status" value="1"/>
</dbReference>
<dbReference type="Proteomes" id="UP000604481">
    <property type="component" value="Unassembled WGS sequence"/>
</dbReference>
<dbReference type="PANTHER" id="PTHR43685:SF5">
    <property type="entry name" value="GLYCOSYLTRANSFERASE EPSE-RELATED"/>
    <property type="match status" value="1"/>
</dbReference>
<keyword evidence="3" id="KW-0808">Transferase</keyword>
<evidence type="ECO:0000259" key="4">
    <source>
        <dbReference type="Pfam" id="PF00535"/>
    </source>
</evidence>
<dbReference type="InterPro" id="IPR029044">
    <property type="entry name" value="Nucleotide-diphossugar_trans"/>
</dbReference>
<evidence type="ECO:0000313" key="5">
    <source>
        <dbReference type="EMBL" id="MBE9609111.1"/>
    </source>
</evidence>
<comment type="similarity">
    <text evidence="1">Belongs to the glycosyltransferase 2 family.</text>
</comment>
<dbReference type="Gene3D" id="3.90.550.10">
    <property type="entry name" value="Spore Coat Polysaccharide Biosynthesis Protein SpsA, Chain A"/>
    <property type="match status" value="1"/>
</dbReference>
<proteinExistence type="inferred from homology"/>
<evidence type="ECO:0000256" key="2">
    <source>
        <dbReference type="ARBA" id="ARBA00022676"/>
    </source>
</evidence>
<evidence type="ECO:0000256" key="3">
    <source>
        <dbReference type="ARBA" id="ARBA00022679"/>
    </source>
</evidence>
<dbReference type="RefSeq" id="WP_194115630.1">
    <property type="nucleotide sequence ID" value="NZ_JADFUA010000003.1"/>
</dbReference>